<keyword evidence="4" id="KW-1185">Reference proteome</keyword>
<sequence length="1072" mass="104114">MKKTPRFIHLSVLLGSVVFQAHAESAAGAWANATSGGTWSEPTNWSGSISADGAGFTADFSAIDITADNTVHLDSARTIGSLSFGDTDPLTAAGWILDNNATPGNVLTLEGGTPTIAVNALGTGKNAAVTAELAGTAGLTKAGPGMLALNAANTYSGGTTIQAGTLAISHLGALGTGDVALGNNTTLQVNTTGNLTGANTLTVASGNSALIDFVGSGARALGTGNINLDGTLRVTRTATGSGGVNFTGALVGAGTLEVGNTQSGTAVGVSPNQGRFNITNANAYAAFTGSVHVLEGGNLTLFNGTLNGQDATVDAGGYLTIVNSNSTSIGALNGGGFITRNSGTGTTATLTVGSGSFSGVIAQNLVGAIGAVAVTKTSAGTLTLSGASTYSGATTVSAGTLKAGGPSVGGTSGPFGNGSTVTLADVAGATLNITGFATDIGSLAGGGTTGGNVVLGAATLTTGRNNASTSYAGVISGTGGLIKIGTGVLTLTGTNSFSGTTSIDAGTLRVNASSALGTSASLRSSSGSASTVFASVDATALTISKGFYQELAGGSITFGDGTGTGNLTFTGNLERGTGATNRTVNVAGTTSVTFNGNIVNTALSTNATTFLKGGSGTLVIKGTGNSEIGYSAVTATGGTLAATKLANIGSNSSIGRASAASATGLFTLDGGATLALVDGGSSSSTDRPLQIGRTAAGGAGIIANNATSNTLEFSNSGDITYGTTNLTRSLTLGGSNTGANTFAPVIGDNGTGVVSFSKAGAGTWALTGINTYTGPTTINAGTLLANNASGSATGTNTVTVKSTGTLGGTGAVAGPVVLESGAALAPGTSIESLATGDLTLPVGATLFAQIDSSGTPSADVVNVTGNVTLGGTLAVTDIAGTPAAVTLGTKLTLITYSGTLGGTFSGLAEGATVNVGINSFKIRYADSNAVTLEAVTPAGGYSSWASTNAPGQTDDQDYDGDGVANGVEYVLGGLANTNDLSKLPTISIEAGNLVFTFLRDQDSKTLDATVFIDVGTTLATWPLNFTVGNNTAGSTTGVTVTDNLNGTDTVKLTIAQAPDTKKFARLRVEIAP</sequence>
<gene>
    <name evidence="3" type="ORF">OKA05_14950</name>
</gene>
<dbReference type="Proteomes" id="UP001320876">
    <property type="component" value="Unassembled WGS sequence"/>
</dbReference>
<dbReference type="InterPro" id="IPR011050">
    <property type="entry name" value="Pectin_lyase_fold/virulence"/>
</dbReference>
<dbReference type="EMBL" id="JAPDDT010000006">
    <property type="protein sequence ID" value="MCW1923864.1"/>
    <property type="molecule type" value="Genomic_DNA"/>
</dbReference>
<keyword evidence="1 2" id="KW-0732">Signal</keyword>
<comment type="caution">
    <text evidence="3">The sequence shown here is derived from an EMBL/GenBank/DDBJ whole genome shotgun (WGS) entry which is preliminary data.</text>
</comment>
<proteinExistence type="predicted"/>
<evidence type="ECO:0000313" key="3">
    <source>
        <dbReference type="EMBL" id="MCW1923864.1"/>
    </source>
</evidence>
<accession>A0ABT3GK18</accession>
<reference evidence="3 4" key="1">
    <citation type="submission" date="2022-10" db="EMBL/GenBank/DDBJ databases">
        <title>Luteolibacter arcticus strain CCTCC AB 2014275, whole genome shotgun sequencing project.</title>
        <authorList>
            <person name="Zhao G."/>
            <person name="Shen L."/>
        </authorList>
    </citation>
    <scope>NUCLEOTIDE SEQUENCE [LARGE SCALE GENOMIC DNA]</scope>
    <source>
        <strain evidence="3 4">CCTCC AB 2014275</strain>
    </source>
</reference>
<organism evidence="3 4">
    <name type="scientific">Luteolibacter arcticus</name>
    <dbReference type="NCBI Taxonomy" id="1581411"/>
    <lineage>
        <taxon>Bacteria</taxon>
        <taxon>Pseudomonadati</taxon>
        <taxon>Verrucomicrobiota</taxon>
        <taxon>Verrucomicrobiia</taxon>
        <taxon>Verrucomicrobiales</taxon>
        <taxon>Verrucomicrobiaceae</taxon>
        <taxon>Luteolibacter</taxon>
    </lineage>
</organism>
<evidence type="ECO:0000256" key="2">
    <source>
        <dbReference type="SAM" id="SignalP"/>
    </source>
</evidence>
<name>A0ABT3GK18_9BACT</name>
<evidence type="ECO:0000313" key="4">
    <source>
        <dbReference type="Proteomes" id="UP001320876"/>
    </source>
</evidence>
<evidence type="ECO:0000256" key="1">
    <source>
        <dbReference type="ARBA" id="ARBA00022729"/>
    </source>
</evidence>
<feature type="chain" id="PRO_5045764052" evidence="2">
    <location>
        <begin position="24"/>
        <end position="1072"/>
    </location>
</feature>
<protein>
    <submittedName>
        <fullName evidence="3">Autotransporter-associated beta strand repeat-containing protein</fullName>
    </submittedName>
</protein>
<dbReference type="SUPFAM" id="SSF51126">
    <property type="entry name" value="Pectin lyase-like"/>
    <property type="match status" value="2"/>
</dbReference>
<feature type="signal peptide" evidence="2">
    <location>
        <begin position="1"/>
        <end position="23"/>
    </location>
</feature>
<dbReference type="NCBIfam" id="TIGR02601">
    <property type="entry name" value="autotrns_rpt"/>
    <property type="match status" value="4"/>
</dbReference>
<dbReference type="Pfam" id="PF12951">
    <property type="entry name" value="PATR"/>
    <property type="match status" value="4"/>
</dbReference>
<dbReference type="RefSeq" id="WP_264487971.1">
    <property type="nucleotide sequence ID" value="NZ_JAPDDT010000006.1"/>
</dbReference>
<dbReference type="InterPro" id="IPR013425">
    <property type="entry name" value="Autotrns_rpt"/>
</dbReference>